<dbReference type="Gene3D" id="3.40.309.10">
    <property type="entry name" value="Aldehyde Dehydrogenase, Chain A, domain 2"/>
    <property type="match status" value="1"/>
</dbReference>
<dbReference type="Gene3D" id="3.40.605.10">
    <property type="entry name" value="Aldehyde Dehydrogenase, Chain A, domain 1"/>
    <property type="match status" value="1"/>
</dbReference>
<dbReference type="SUPFAM" id="SSF53720">
    <property type="entry name" value="ALDH-like"/>
    <property type="match status" value="1"/>
</dbReference>
<dbReference type="EMBL" id="CP162599">
    <property type="protein sequence ID" value="XDK33908.1"/>
    <property type="molecule type" value="Genomic_DNA"/>
</dbReference>
<evidence type="ECO:0000256" key="3">
    <source>
        <dbReference type="PROSITE-ProRule" id="PRU10007"/>
    </source>
</evidence>
<sequence length="503" mass="54846">MENLQEKVKKVQAQLQEKQNMYIDGEWVDSASGATREMINPATEEVIATVADGNESDAAQAVEAAYRSFYQDGWSESYARDRADKLFALANLLEERVEEFAIIETLNAGKVLDDAIYDIHDAVNQLRYYGGLATKPNGQTFDVPDNVQTLVIAEPVGVVGAIVPWNYPLLMAMQKLAPAIAAGCSIVIKPAETTPLTLIKFFELIDEVGFPKGTVNLILGDGASVGAEITRHPKVDKVTFTGGNATGKKIIQASADTIKKVSLELGGKSPLIIFDDADFEAAVDHASFAIFSNQGQVCSAGSRLILHESLHDRFMEALVALTKKIKVGNGLAKETDMGPLISKEHFERVLNYIAIGKNEGAELACGGNPIDGKGHYLEPTIFTNTTPDMRIVKEEIFGPVLVVQTFKTEEEAIALANDSIYGLAGGVFTNDSAKAMRVIKKVRAGITWINTYHNTYNEAPWGGYKQSGIGRDLGTYGLDQYLEYKQINMSLNVAPSNWIKNRD</sequence>
<dbReference type="PROSITE" id="PS00687">
    <property type="entry name" value="ALDEHYDE_DEHYDR_GLU"/>
    <property type="match status" value="1"/>
</dbReference>
<organism evidence="6">
    <name type="scientific">Ornithinibacillus sp. 4-3</name>
    <dbReference type="NCBI Taxonomy" id="3231488"/>
    <lineage>
        <taxon>Bacteria</taxon>
        <taxon>Bacillati</taxon>
        <taxon>Bacillota</taxon>
        <taxon>Bacilli</taxon>
        <taxon>Bacillales</taxon>
        <taxon>Bacillaceae</taxon>
        <taxon>Ornithinibacillus</taxon>
    </lineage>
</organism>
<protein>
    <submittedName>
        <fullName evidence="6">Aldehyde dehydrogenase family protein</fullName>
    </submittedName>
</protein>
<accession>A0AB39HUA0</accession>
<dbReference type="InterPro" id="IPR016162">
    <property type="entry name" value="Ald_DH_N"/>
</dbReference>
<evidence type="ECO:0000313" key="6">
    <source>
        <dbReference type="EMBL" id="XDK33908.1"/>
    </source>
</evidence>
<dbReference type="FunFam" id="3.40.605.10:FF:000007">
    <property type="entry name" value="NAD/NADP-dependent betaine aldehyde dehydrogenase"/>
    <property type="match status" value="1"/>
</dbReference>
<evidence type="ECO:0000256" key="1">
    <source>
        <dbReference type="ARBA" id="ARBA00009986"/>
    </source>
</evidence>
<dbReference type="PROSITE" id="PS00070">
    <property type="entry name" value="ALDEHYDE_DEHYDR_CYS"/>
    <property type="match status" value="1"/>
</dbReference>
<dbReference type="InterPro" id="IPR015590">
    <property type="entry name" value="Aldehyde_DH_dom"/>
</dbReference>
<gene>
    <name evidence="6" type="ORF">AB4Y30_06010</name>
</gene>
<dbReference type="RefSeq" id="WP_368654586.1">
    <property type="nucleotide sequence ID" value="NZ_CP162599.1"/>
</dbReference>
<dbReference type="AlphaFoldDB" id="A0AB39HUA0"/>
<evidence type="ECO:0000256" key="4">
    <source>
        <dbReference type="RuleBase" id="RU003345"/>
    </source>
</evidence>
<keyword evidence="2 4" id="KW-0560">Oxidoreductase</keyword>
<dbReference type="GO" id="GO:0016620">
    <property type="term" value="F:oxidoreductase activity, acting on the aldehyde or oxo group of donors, NAD or NADP as acceptor"/>
    <property type="evidence" value="ECO:0007669"/>
    <property type="project" value="InterPro"/>
</dbReference>
<feature type="domain" description="Aldehyde dehydrogenase" evidence="5">
    <location>
        <begin position="27"/>
        <end position="487"/>
    </location>
</feature>
<dbReference type="FunFam" id="3.40.309.10:FF:000012">
    <property type="entry name" value="Betaine aldehyde dehydrogenase"/>
    <property type="match status" value="1"/>
</dbReference>
<dbReference type="InterPro" id="IPR016163">
    <property type="entry name" value="Ald_DH_C"/>
</dbReference>
<dbReference type="FunFam" id="3.40.605.10:FF:000026">
    <property type="entry name" value="Aldehyde dehydrogenase, putative"/>
    <property type="match status" value="1"/>
</dbReference>
<dbReference type="Pfam" id="PF00171">
    <property type="entry name" value="Aldedh"/>
    <property type="match status" value="1"/>
</dbReference>
<reference evidence="6" key="1">
    <citation type="submission" date="2024-07" db="EMBL/GenBank/DDBJ databases">
        <title>Halotolerant mesophilic bacterium Ornithinibacillus sp. 4-3, sp. nov., isolated from soil.</title>
        <authorList>
            <person name="Sidarenka A.V."/>
            <person name="Guliayeva D.E."/>
            <person name="Leanovich S.I."/>
            <person name="Hileuskaya K.S."/>
            <person name="Akhremchuk A.E."/>
            <person name="Sikolenko M.A."/>
            <person name="Valentovich L.N."/>
        </authorList>
    </citation>
    <scope>NUCLEOTIDE SEQUENCE</scope>
    <source>
        <strain evidence="6">4-3</strain>
    </source>
</reference>
<dbReference type="PANTHER" id="PTHR11699">
    <property type="entry name" value="ALDEHYDE DEHYDROGENASE-RELATED"/>
    <property type="match status" value="1"/>
</dbReference>
<feature type="active site" evidence="3">
    <location>
        <position position="264"/>
    </location>
</feature>
<evidence type="ECO:0000259" key="5">
    <source>
        <dbReference type="Pfam" id="PF00171"/>
    </source>
</evidence>
<evidence type="ECO:0000256" key="2">
    <source>
        <dbReference type="ARBA" id="ARBA00023002"/>
    </source>
</evidence>
<dbReference type="InterPro" id="IPR016160">
    <property type="entry name" value="Ald_DH_CS_CYS"/>
</dbReference>
<comment type="similarity">
    <text evidence="1 4">Belongs to the aldehyde dehydrogenase family.</text>
</comment>
<name>A0AB39HUA0_9BACI</name>
<dbReference type="InterPro" id="IPR029510">
    <property type="entry name" value="Ald_DH_CS_GLU"/>
</dbReference>
<dbReference type="InterPro" id="IPR016161">
    <property type="entry name" value="Ald_DH/histidinol_DH"/>
</dbReference>
<proteinExistence type="inferred from homology"/>